<evidence type="ECO:0000313" key="17">
    <source>
        <dbReference type="EMBL" id="RMX39675.1"/>
    </source>
</evidence>
<protein>
    <recommendedName>
        <fullName evidence="11">Ubiquitin-conjugating enzyme E2 Z</fullName>
        <ecNumber evidence="3">2.3.2.23</ecNumber>
    </recommendedName>
    <alternativeName>
        <fullName evidence="12">E2 ubiquitin-conjugating enzyme Z</fullName>
    </alternativeName>
    <alternativeName>
        <fullName evidence="14">Ubiquitin carrier protein Z</fullName>
    </alternativeName>
    <alternativeName>
        <fullName evidence="13">Ubiquitin-protein ligase Z</fullName>
    </alternativeName>
</protein>
<gene>
    <name evidence="17" type="ORF">pdam_00008073</name>
</gene>
<dbReference type="GO" id="GO:0043066">
    <property type="term" value="P:negative regulation of apoptotic process"/>
    <property type="evidence" value="ECO:0007669"/>
    <property type="project" value="TreeGrafter"/>
</dbReference>
<evidence type="ECO:0000256" key="12">
    <source>
        <dbReference type="ARBA" id="ARBA00041798"/>
    </source>
</evidence>
<dbReference type="GO" id="GO:0005737">
    <property type="term" value="C:cytoplasm"/>
    <property type="evidence" value="ECO:0007669"/>
    <property type="project" value="UniProtKB-SubCell"/>
</dbReference>
<dbReference type="AlphaFoldDB" id="A0A3M6TE49"/>
<dbReference type="GO" id="GO:0006915">
    <property type="term" value="P:apoptotic process"/>
    <property type="evidence" value="ECO:0007669"/>
    <property type="project" value="UniProtKB-KW"/>
</dbReference>
<evidence type="ECO:0000256" key="2">
    <source>
        <dbReference type="ARBA" id="ARBA00004496"/>
    </source>
</evidence>
<dbReference type="CDD" id="cd23809">
    <property type="entry name" value="UBCc_UBE2Z"/>
    <property type="match status" value="1"/>
</dbReference>
<evidence type="ECO:0000256" key="11">
    <source>
        <dbReference type="ARBA" id="ARBA00039894"/>
    </source>
</evidence>
<evidence type="ECO:0000256" key="15">
    <source>
        <dbReference type="SAM" id="MobiDB-lite"/>
    </source>
</evidence>
<keyword evidence="10" id="KW-0539">Nucleus</keyword>
<evidence type="ECO:0000256" key="10">
    <source>
        <dbReference type="ARBA" id="ARBA00023242"/>
    </source>
</evidence>
<keyword evidence="7" id="KW-0547">Nucleotide-binding</keyword>
<dbReference type="OrthoDB" id="47801at2759"/>
<keyword evidence="8" id="KW-0833">Ubl conjugation pathway</keyword>
<dbReference type="SUPFAM" id="SSF54495">
    <property type="entry name" value="UBC-like"/>
    <property type="match status" value="1"/>
</dbReference>
<dbReference type="PANTHER" id="PTHR46116:SF26">
    <property type="entry name" value="UBIQUITIN-CONJUGATING ENZYME E2 Z"/>
    <property type="match status" value="1"/>
</dbReference>
<dbReference type="Pfam" id="PF00179">
    <property type="entry name" value="UQ_con"/>
    <property type="match status" value="1"/>
</dbReference>
<evidence type="ECO:0000256" key="5">
    <source>
        <dbReference type="ARBA" id="ARBA00022679"/>
    </source>
</evidence>
<evidence type="ECO:0000259" key="16">
    <source>
        <dbReference type="PROSITE" id="PS50127"/>
    </source>
</evidence>
<dbReference type="GO" id="GO:0005524">
    <property type="term" value="F:ATP binding"/>
    <property type="evidence" value="ECO:0007669"/>
    <property type="project" value="UniProtKB-KW"/>
</dbReference>
<dbReference type="Proteomes" id="UP000275408">
    <property type="component" value="Unassembled WGS sequence"/>
</dbReference>
<dbReference type="GO" id="GO:0061631">
    <property type="term" value="F:ubiquitin conjugating enzyme activity"/>
    <property type="evidence" value="ECO:0007669"/>
    <property type="project" value="UniProtKB-EC"/>
</dbReference>
<keyword evidence="4" id="KW-0963">Cytoplasm</keyword>
<dbReference type="STRING" id="46731.A0A3M6TE49"/>
<feature type="compositionally biased region" description="Acidic residues" evidence="15">
    <location>
        <begin position="313"/>
        <end position="327"/>
    </location>
</feature>
<dbReference type="InterPro" id="IPR000608">
    <property type="entry name" value="UBC"/>
</dbReference>
<evidence type="ECO:0000256" key="8">
    <source>
        <dbReference type="ARBA" id="ARBA00022786"/>
    </source>
</evidence>
<feature type="domain" description="UBC core" evidence="16">
    <location>
        <begin position="29"/>
        <end position="184"/>
    </location>
</feature>
<evidence type="ECO:0000256" key="3">
    <source>
        <dbReference type="ARBA" id="ARBA00012486"/>
    </source>
</evidence>
<proteinExistence type="predicted"/>
<dbReference type="GO" id="GO:0004869">
    <property type="term" value="F:cysteine-type endopeptidase inhibitor activity"/>
    <property type="evidence" value="ECO:0007669"/>
    <property type="project" value="TreeGrafter"/>
</dbReference>
<sequence>MAEKGSGLELSSEAPWQRVKHPTANFSALCLFRIKRDITSMYKEPPPGLYAVADENDITKVHALVIGPRGTPYEGGFYYFLIAFTPDYPIKPPKVRLLTTGNGRVRFNPNLYKNGLVCLSILGTWPGPAWSPAQTLSSLLISIQSLMNEKPYHNEPGYEGKEAYKDDSKRYNECIQHENLRVAVCDMLEGKLNFPPALRKRMEKLFLGFYDRYSSVVKENMLSNGKRMKNEGAKNDIAFLHTMELQSDTIDTTFICSQDPFGENEGKLDYASIKYRLDAIKSRLDEKKAMGHELDDSSSEEEEEQKQTREENAPEIDDWDAFLYDDD</sequence>
<dbReference type="EMBL" id="RCHS01003789">
    <property type="protein sequence ID" value="RMX39675.1"/>
    <property type="molecule type" value="Genomic_DNA"/>
</dbReference>
<evidence type="ECO:0000256" key="7">
    <source>
        <dbReference type="ARBA" id="ARBA00022741"/>
    </source>
</evidence>
<evidence type="ECO:0000256" key="6">
    <source>
        <dbReference type="ARBA" id="ARBA00022703"/>
    </source>
</evidence>
<dbReference type="PANTHER" id="PTHR46116">
    <property type="entry name" value="(E3-INDEPENDENT) E2 UBIQUITIN-CONJUGATING ENZYME"/>
    <property type="match status" value="1"/>
</dbReference>
<organism evidence="17 18">
    <name type="scientific">Pocillopora damicornis</name>
    <name type="common">Cauliflower coral</name>
    <name type="synonym">Millepora damicornis</name>
    <dbReference type="NCBI Taxonomy" id="46731"/>
    <lineage>
        <taxon>Eukaryota</taxon>
        <taxon>Metazoa</taxon>
        <taxon>Cnidaria</taxon>
        <taxon>Anthozoa</taxon>
        <taxon>Hexacorallia</taxon>
        <taxon>Scleractinia</taxon>
        <taxon>Astrocoeniina</taxon>
        <taxon>Pocilloporidae</taxon>
        <taxon>Pocillopora</taxon>
    </lineage>
</organism>
<evidence type="ECO:0000256" key="9">
    <source>
        <dbReference type="ARBA" id="ARBA00022840"/>
    </source>
</evidence>
<dbReference type="Gene3D" id="3.10.110.10">
    <property type="entry name" value="Ubiquitin Conjugating Enzyme"/>
    <property type="match status" value="1"/>
</dbReference>
<dbReference type="EC" id="2.3.2.23" evidence="3"/>
<comment type="caution">
    <text evidence="17">The sequence shown here is derived from an EMBL/GenBank/DDBJ whole genome shotgun (WGS) entry which is preliminary data.</text>
</comment>
<name>A0A3M6TE49_POCDA</name>
<dbReference type="InterPro" id="IPR016135">
    <property type="entry name" value="UBQ-conjugating_enzyme/RWD"/>
</dbReference>
<keyword evidence="9" id="KW-0067">ATP-binding</keyword>
<keyword evidence="18" id="KW-1185">Reference proteome</keyword>
<dbReference type="GO" id="GO:0005634">
    <property type="term" value="C:nucleus"/>
    <property type="evidence" value="ECO:0007669"/>
    <property type="project" value="UniProtKB-SubCell"/>
</dbReference>
<evidence type="ECO:0000256" key="13">
    <source>
        <dbReference type="ARBA" id="ARBA00042316"/>
    </source>
</evidence>
<comment type="subcellular location">
    <subcellularLocation>
        <location evidence="2">Cytoplasm</location>
    </subcellularLocation>
    <subcellularLocation>
        <location evidence="1">Nucleus</location>
    </subcellularLocation>
</comment>
<accession>A0A3M6TE49</accession>
<dbReference type="PROSITE" id="PS50127">
    <property type="entry name" value="UBC_2"/>
    <property type="match status" value="1"/>
</dbReference>
<feature type="region of interest" description="Disordered" evidence="15">
    <location>
        <begin position="288"/>
        <end position="327"/>
    </location>
</feature>
<evidence type="ECO:0000256" key="4">
    <source>
        <dbReference type="ARBA" id="ARBA00022490"/>
    </source>
</evidence>
<reference evidence="17 18" key="1">
    <citation type="journal article" date="2018" name="Sci. Rep.">
        <title>Comparative analysis of the Pocillopora damicornis genome highlights role of immune system in coral evolution.</title>
        <authorList>
            <person name="Cunning R."/>
            <person name="Bay R.A."/>
            <person name="Gillette P."/>
            <person name="Baker A.C."/>
            <person name="Traylor-Knowles N."/>
        </authorList>
    </citation>
    <scope>NUCLEOTIDE SEQUENCE [LARGE SCALE GENOMIC DNA]</scope>
    <source>
        <strain evidence="17">RSMAS</strain>
        <tissue evidence="17">Whole animal</tissue>
    </source>
</reference>
<evidence type="ECO:0000256" key="1">
    <source>
        <dbReference type="ARBA" id="ARBA00004123"/>
    </source>
</evidence>
<keyword evidence="5" id="KW-0808">Transferase</keyword>
<keyword evidence="6" id="KW-0053">Apoptosis</keyword>
<evidence type="ECO:0000256" key="14">
    <source>
        <dbReference type="ARBA" id="ARBA00042401"/>
    </source>
</evidence>
<dbReference type="SMART" id="SM00212">
    <property type="entry name" value="UBCc"/>
    <property type="match status" value="1"/>
</dbReference>
<evidence type="ECO:0000313" key="18">
    <source>
        <dbReference type="Proteomes" id="UP000275408"/>
    </source>
</evidence>